<gene>
    <name evidence="3" type="ORF">EDC38_2687</name>
</gene>
<dbReference type="EMBL" id="RJUK01000002">
    <property type="protein sequence ID" value="ROQ18460.1"/>
    <property type="molecule type" value="Genomic_DNA"/>
</dbReference>
<sequence length="668" mass="71548">MMFKLSKKGQLLALIAMASTLAACSGDDGEQGPAGEQGPQGEAGVDGQNGVDGQDGADGQAGADGQNGQDGVDGQDGTDGEDGIGAGLMTPGLTRLATVPLGAEVTGAYVTEDGDLFFNAQHPSGSNTAQDADGKTFHTGTVGVVRGVNVHQLPRNLISSPVPRTQQEQETIQVAYGEYQVLGQTGDNFGGALSQGLGHVLATDDTTVSVESDMPDFNGYLATGENEGYLFTNWESIPGGMSRIKLNKDANSGHWSVDNTDVMMLDFGDWGTIANCFGSMSPWGTPLTSEEWGNEGDNTHRWNNPERAGEGSSQTALARYIDSSVNTANDAAQFPNTYRYHYIVEITEPTSANPVPVKHYSMGRYEHENSIVMPDERTVYLSQDNSRGVFFKFVADQPGDLSAGTLFAAKLTQDAGSSEPLTTGFDIEWIELASGNSTEIETWIAEYDGIGSDDYVEGKSSYLSDADAIAWANGDANYPSYDTAYQPAIDAGYTDANTFGGLVTAGETMDDRIAFLESRKAARAKGATAEWQKFEGISVNHKRAEEAVEGTDLIPDEVVEDAYVYFAIADMDNGMVDDEGDIRLSARVKDCGGVYRMRLLPGYDVDRIEPVVMGSTYRSTADGAERCDVNALSQPDNVIVLDDGRILLGEDGFQTNNTLWMYDPKINN</sequence>
<reference evidence="3 4" key="1">
    <citation type="submission" date="2018-11" db="EMBL/GenBank/DDBJ databases">
        <title>Genomic Encyclopedia of Type Strains, Phase IV (KMG-IV): sequencing the most valuable type-strain genomes for metagenomic binning, comparative biology and taxonomic classification.</title>
        <authorList>
            <person name="Goeker M."/>
        </authorList>
    </citation>
    <scope>NUCLEOTIDE SEQUENCE [LARGE SCALE GENOMIC DNA]</scope>
    <source>
        <strain evidence="3 4">DSM 16974</strain>
    </source>
</reference>
<dbReference type="Pfam" id="PF01391">
    <property type="entry name" value="Collagen"/>
    <property type="match status" value="1"/>
</dbReference>
<evidence type="ECO:0000313" key="4">
    <source>
        <dbReference type="Proteomes" id="UP000273643"/>
    </source>
</evidence>
<dbReference type="PANTHER" id="PTHR35399">
    <property type="entry name" value="SLR8030 PROTEIN"/>
    <property type="match status" value="1"/>
</dbReference>
<feature type="region of interest" description="Disordered" evidence="1">
    <location>
        <begin position="24"/>
        <end position="87"/>
    </location>
</feature>
<comment type="caution">
    <text evidence="3">The sequence shown here is derived from an EMBL/GenBank/DDBJ whole genome shotgun (WGS) entry which is preliminary data.</text>
</comment>
<dbReference type="Proteomes" id="UP000273643">
    <property type="component" value="Unassembled WGS sequence"/>
</dbReference>
<dbReference type="RefSeq" id="WP_123639089.1">
    <property type="nucleotide sequence ID" value="NZ_RJUK01000002.1"/>
</dbReference>
<evidence type="ECO:0000256" key="1">
    <source>
        <dbReference type="SAM" id="MobiDB-lite"/>
    </source>
</evidence>
<feature type="signal peptide" evidence="2">
    <location>
        <begin position="1"/>
        <end position="22"/>
    </location>
</feature>
<accession>A0A3N1NVE9</accession>
<organism evidence="3 4">
    <name type="scientific">Marinimicrobium koreense</name>
    <dbReference type="NCBI Taxonomy" id="306545"/>
    <lineage>
        <taxon>Bacteria</taxon>
        <taxon>Pseudomonadati</taxon>
        <taxon>Pseudomonadota</taxon>
        <taxon>Gammaproteobacteria</taxon>
        <taxon>Cellvibrionales</taxon>
        <taxon>Cellvibrionaceae</taxon>
        <taxon>Marinimicrobium</taxon>
    </lineage>
</organism>
<evidence type="ECO:0008006" key="5">
    <source>
        <dbReference type="Google" id="ProtNLM"/>
    </source>
</evidence>
<dbReference type="PROSITE" id="PS51257">
    <property type="entry name" value="PROKAR_LIPOPROTEIN"/>
    <property type="match status" value="1"/>
</dbReference>
<keyword evidence="2" id="KW-0732">Signal</keyword>
<dbReference type="PANTHER" id="PTHR35399:SF2">
    <property type="entry name" value="DUF839 DOMAIN-CONTAINING PROTEIN"/>
    <property type="match status" value="1"/>
</dbReference>
<feature type="chain" id="PRO_5018155120" description="Collagen triple helix repeat protein" evidence="2">
    <location>
        <begin position="23"/>
        <end position="668"/>
    </location>
</feature>
<dbReference type="AlphaFoldDB" id="A0A3N1NVE9"/>
<keyword evidence="4" id="KW-1185">Reference proteome</keyword>
<proteinExistence type="predicted"/>
<dbReference type="InterPro" id="IPR008160">
    <property type="entry name" value="Collagen"/>
</dbReference>
<dbReference type="OrthoDB" id="9801383at2"/>
<name>A0A3N1NVE9_9GAMM</name>
<dbReference type="InterPro" id="IPR008557">
    <property type="entry name" value="PhoX"/>
</dbReference>
<evidence type="ECO:0000256" key="2">
    <source>
        <dbReference type="SAM" id="SignalP"/>
    </source>
</evidence>
<protein>
    <recommendedName>
        <fullName evidence="5">Collagen triple helix repeat protein</fullName>
    </recommendedName>
</protein>
<feature type="compositionally biased region" description="Low complexity" evidence="1">
    <location>
        <begin position="31"/>
        <end position="72"/>
    </location>
</feature>
<evidence type="ECO:0000313" key="3">
    <source>
        <dbReference type="EMBL" id="ROQ18460.1"/>
    </source>
</evidence>
<dbReference type="Pfam" id="PF05787">
    <property type="entry name" value="PhoX"/>
    <property type="match status" value="1"/>
</dbReference>